<sequence length="218" mass="22339">MFTSHPVDLPGNHAATSSDDVNSFNFGTFLSPMMAAAGGATLSSHHYHHPVGSTAPLSTDMSPLLDPALDEFNLDAVAGHLSLDTQLEASRASSPGFAGSSSYTPTTPRFPAATVGRPVPAPSAKSLGKAHLLATSCPTGGLASSSSSSRTKATDISPSGDAMDSTDSTPTDVAAILQSLRRSQGDHPTMDDAKLISLMQQLPALEVLPHLITGYNAG</sequence>
<proteinExistence type="predicted"/>
<feature type="region of interest" description="Disordered" evidence="1">
    <location>
        <begin position="138"/>
        <end position="169"/>
    </location>
</feature>
<dbReference type="AlphaFoldDB" id="A0A9W8AI62"/>
<organism evidence="2 3">
    <name type="scientific">Tieghemiomyces parasiticus</name>
    <dbReference type="NCBI Taxonomy" id="78921"/>
    <lineage>
        <taxon>Eukaryota</taxon>
        <taxon>Fungi</taxon>
        <taxon>Fungi incertae sedis</taxon>
        <taxon>Zoopagomycota</taxon>
        <taxon>Kickxellomycotina</taxon>
        <taxon>Dimargaritomycetes</taxon>
        <taxon>Dimargaritales</taxon>
        <taxon>Dimargaritaceae</taxon>
        <taxon>Tieghemiomyces</taxon>
    </lineage>
</organism>
<protein>
    <submittedName>
        <fullName evidence="2">Uncharacterized protein</fullName>
    </submittedName>
</protein>
<dbReference type="Proteomes" id="UP001150569">
    <property type="component" value="Unassembled WGS sequence"/>
</dbReference>
<evidence type="ECO:0000313" key="2">
    <source>
        <dbReference type="EMBL" id="KAJ1930081.1"/>
    </source>
</evidence>
<name>A0A9W8AI62_9FUNG</name>
<feature type="compositionally biased region" description="Polar residues" evidence="1">
    <location>
        <begin position="92"/>
        <end position="107"/>
    </location>
</feature>
<accession>A0A9W8AI62</accession>
<evidence type="ECO:0000256" key="1">
    <source>
        <dbReference type="SAM" id="MobiDB-lite"/>
    </source>
</evidence>
<evidence type="ECO:0000313" key="3">
    <source>
        <dbReference type="Proteomes" id="UP001150569"/>
    </source>
</evidence>
<keyword evidence="3" id="KW-1185">Reference proteome</keyword>
<gene>
    <name evidence="2" type="ORF">IWQ60_000624</name>
</gene>
<comment type="caution">
    <text evidence="2">The sequence shown here is derived from an EMBL/GenBank/DDBJ whole genome shotgun (WGS) entry which is preliminary data.</text>
</comment>
<feature type="region of interest" description="Disordered" evidence="1">
    <location>
        <begin position="92"/>
        <end position="126"/>
    </location>
</feature>
<reference evidence="2" key="1">
    <citation type="submission" date="2022-07" db="EMBL/GenBank/DDBJ databases">
        <title>Phylogenomic reconstructions and comparative analyses of Kickxellomycotina fungi.</title>
        <authorList>
            <person name="Reynolds N.K."/>
            <person name="Stajich J.E."/>
            <person name="Barry K."/>
            <person name="Grigoriev I.V."/>
            <person name="Crous P."/>
            <person name="Smith M.E."/>
        </authorList>
    </citation>
    <scope>NUCLEOTIDE SEQUENCE</scope>
    <source>
        <strain evidence="2">RSA 861</strain>
    </source>
</reference>
<dbReference type="EMBL" id="JANBPT010000016">
    <property type="protein sequence ID" value="KAJ1930081.1"/>
    <property type="molecule type" value="Genomic_DNA"/>
</dbReference>